<dbReference type="InterPro" id="IPR017871">
    <property type="entry name" value="ABC_transporter-like_CS"/>
</dbReference>
<evidence type="ECO:0000256" key="2">
    <source>
        <dbReference type="ARBA" id="ARBA00022741"/>
    </source>
</evidence>
<accession>A0A926E286</accession>
<dbReference type="NCBIfam" id="NF000355">
    <property type="entry name" value="ribo_prot_ABC_F"/>
    <property type="match status" value="1"/>
</dbReference>
<gene>
    <name evidence="5" type="primary">abc-f</name>
    <name evidence="5" type="ORF">H8710_01540</name>
</gene>
<evidence type="ECO:0000259" key="4">
    <source>
        <dbReference type="PROSITE" id="PS50893"/>
    </source>
</evidence>
<keyword evidence="1" id="KW-0677">Repeat</keyword>
<evidence type="ECO:0000313" key="6">
    <source>
        <dbReference type="Proteomes" id="UP000610760"/>
    </source>
</evidence>
<dbReference type="InterPro" id="IPR050611">
    <property type="entry name" value="ABCF"/>
</dbReference>
<dbReference type="InterPro" id="IPR027417">
    <property type="entry name" value="P-loop_NTPase"/>
</dbReference>
<dbReference type="GO" id="GO:0016887">
    <property type="term" value="F:ATP hydrolysis activity"/>
    <property type="evidence" value="ECO:0007669"/>
    <property type="project" value="InterPro"/>
</dbReference>
<dbReference type="AlphaFoldDB" id="A0A926E286"/>
<protein>
    <submittedName>
        <fullName evidence="5">ABC-F type ribosomal protection protein</fullName>
    </submittedName>
</protein>
<dbReference type="PROSITE" id="PS00211">
    <property type="entry name" value="ABC_TRANSPORTER_1"/>
    <property type="match status" value="1"/>
</dbReference>
<dbReference type="InterPro" id="IPR003439">
    <property type="entry name" value="ABC_transporter-like_ATP-bd"/>
</dbReference>
<dbReference type="EMBL" id="JACRSV010000001">
    <property type="protein sequence ID" value="MBC8558744.1"/>
    <property type="molecule type" value="Genomic_DNA"/>
</dbReference>
<organism evidence="5 6">
    <name type="scientific">Fumia xinanensis</name>
    <dbReference type="NCBI Taxonomy" id="2763659"/>
    <lineage>
        <taxon>Bacteria</taxon>
        <taxon>Bacillati</taxon>
        <taxon>Bacillota</taxon>
        <taxon>Clostridia</taxon>
        <taxon>Eubacteriales</taxon>
        <taxon>Oscillospiraceae</taxon>
        <taxon>Fumia</taxon>
    </lineage>
</organism>
<evidence type="ECO:0000256" key="1">
    <source>
        <dbReference type="ARBA" id="ARBA00022737"/>
    </source>
</evidence>
<dbReference type="Proteomes" id="UP000610760">
    <property type="component" value="Unassembled WGS sequence"/>
</dbReference>
<dbReference type="InterPro" id="IPR032781">
    <property type="entry name" value="ABC_tran_Xtn"/>
</dbReference>
<dbReference type="PANTHER" id="PTHR19211">
    <property type="entry name" value="ATP-BINDING TRANSPORT PROTEIN-RELATED"/>
    <property type="match status" value="1"/>
</dbReference>
<feature type="domain" description="ABC transporter" evidence="4">
    <location>
        <begin position="6"/>
        <end position="194"/>
    </location>
</feature>
<dbReference type="InterPro" id="IPR003593">
    <property type="entry name" value="AAA+_ATPase"/>
</dbReference>
<dbReference type="Pfam" id="PF12848">
    <property type="entry name" value="ABC_tran_Xtn"/>
    <property type="match status" value="1"/>
</dbReference>
<dbReference type="Gene3D" id="3.40.50.300">
    <property type="entry name" value="P-loop containing nucleotide triphosphate hydrolases"/>
    <property type="match status" value="3"/>
</dbReference>
<dbReference type="PROSITE" id="PS50893">
    <property type="entry name" value="ABC_TRANSPORTER_2"/>
    <property type="match status" value="2"/>
</dbReference>
<dbReference type="SMART" id="SM00382">
    <property type="entry name" value="AAA"/>
    <property type="match status" value="2"/>
</dbReference>
<keyword evidence="6" id="KW-1185">Reference proteome</keyword>
<dbReference type="SUPFAM" id="SSF52540">
    <property type="entry name" value="P-loop containing nucleoside triphosphate hydrolases"/>
    <property type="match status" value="2"/>
</dbReference>
<keyword evidence="3" id="KW-0067">ATP-binding</keyword>
<dbReference type="PANTHER" id="PTHR19211:SF100">
    <property type="entry name" value="RIBOSOME PROTECTION PROTEIN VMLR"/>
    <property type="match status" value="1"/>
</dbReference>
<dbReference type="Pfam" id="PF00005">
    <property type="entry name" value="ABC_tran"/>
    <property type="match status" value="2"/>
</dbReference>
<dbReference type="CDD" id="cd03221">
    <property type="entry name" value="ABCF_EF-3"/>
    <property type="match status" value="2"/>
</dbReference>
<dbReference type="GO" id="GO:0005524">
    <property type="term" value="F:ATP binding"/>
    <property type="evidence" value="ECO:0007669"/>
    <property type="project" value="UniProtKB-KW"/>
</dbReference>
<keyword evidence="2" id="KW-0547">Nucleotide-binding</keyword>
<feature type="domain" description="ABC transporter" evidence="4">
    <location>
        <begin position="289"/>
        <end position="501"/>
    </location>
</feature>
<evidence type="ECO:0000313" key="5">
    <source>
        <dbReference type="EMBL" id="MBC8558744.1"/>
    </source>
</evidence>
<name>A0A926E286_9FIRM</name>
<proteinExistence type="predicted"/>
<evidence type="ECO:0000256" key="3">
    <source>
        <dbReference type="ARBA" id="ARBA00022840"/>
    </source>
</evidence>
<sequence>MSEILLEAQNIVKYYADRKVLECQNFKLLRGDHVGVVGLNGSGKTTFLNILAGELQPDEGVVRRNCEIACFAQFGDACAETDGERRFAGSLELDGRDTVSGGENVRIRLAETFGGNKPVLFLDEPASNLDAEGVKLLSGQLQRTETFLLISHDRWLLDTLCDKIVEVKDGQITCYSGNYSSYKEQSEQIRERQLFEYEQYVGEKKRLTEALIDRERKANSVKKAPSRMGNSEARLHKRAALEKQEKIHNARKALESRIHQLESKERPKNAPRVSFDFSLTDPPRNKIVIESEALSFAYGKGAKSHAIFDGAAFQIAGGSKTAVLGKNGVGKSTLFQLIVGGDGQIRIAPKGRIGYFRQDFTQLDLEKTVLENAMAEAIQTERTMRNLLARLLFRRDDVYKKAGVLSGGERVKLSFAKLFGSACNILLLDEPTNYLDISSIEVLQEMVREYEGTVLFISHDRTFCDSVATRKLTIENGKILEQGGAPSKKKAKRPDDSEKALLELKLAEVISRLSIPGVPDREKLEAEYQALLAQKRKLS</sequence>
<reference evidence="5" key="1">
    <citation type="submission" date="2020-08" db="EMBL/GenBank/DDBJ databases">
        <title>Genome public.</title>
        <authorList>
            <person name="Liu C."/>
            <person name="Sun Q."/>
        </authorList>
    </citation>
    <scope>NUCLEOTIDE SEQUENCE</scope>
    <source>
        <strain evidence="5">NSJ-33</strain>
    </source>
</reference>
<dbReference type="RefSeq" id="WP_249293629.1">
    <property type="nucleotide sequence ID" value="NZ_JACRSV010000001.1"/>
</dbReference>
<comment type="caution">
    <text evidence="5">The sequence shown here is derived from an EMBL/GenBank/DDBJ whole genome shotgun (WGS) entry which is preliminary data.</text>
</comment>